<evidence type="ECO:0000313" key="1">
    <source>
        <dbReference type="EMBL" id="KAJ8115923.1"/>
    </source>
</evidence>
<dbReference type="EMBL" id="JAPHNI010000116">
    <property type="protein sequence ID" value="KAJ8115923.1"/>
    <property type="molecule type" value="Genomic_DNA"/>
</dbReference>
<proteinExistence type="predicted"/>
<comment type="caution">
    <text evidence="1">The sequence shown here is derived from an EMBL/GenBank/DDBJ whole genome shotgun (WGS) entry which is preliminary data.</text>
</comment>
<gene>
    <name evidence="1" type="ORF">OPT61_g2544</name>
</gene>
<reference evidence="1" key="1">
    <citation type="submission" date="2022-11" db="EMBL/GenBank/DDBJ databases">
        <title>Genome Sequence of Boeremia exigua.</title>
        <authorList>
            <person name="Buettner E."/>
        </authorList>
    </citation>
    <scope>NUCLEOTIDE SEQUENCE</scope>
    <source>
        <strain evidence="1">CU02</strain>
    </source>
</reference>
<keyword evidence="2" id="KW-1185">Reference proteome</keyword>
<organism evidence="1 2">
    <name type="scientific">Boeremia exigua</name>
    <dbReference type="NCBI Taxonomy" id="749465"/>
    <lineage>
        <taxon>Eukaryota</taxon>
        <taxon>Fungi</taxon>
        <taxon>Dikarya</taxon>
        <taxon>Ascomycota</taxon>
        <taxon>Pezizomycotina</taxon>
        <taxon>Dothideomycetes</taxon>
        <taxon>Pleosporomycetidae</taxon>
        <taxon>Pleosporales</taxon>
        <taxon>Pleosporineae</taxon>
        <taxon>Didymellaceae</taxon>
        <taxon>Boeremia</taxon>
    </lineage>
</organism>
<name>A0ACC2IL46_9PLEO</name>
<accession>A0ACC2IL46</accession>
<protein>
    <submittedName>
        <fullName evidence="1">Uncharacterized protein</fullName>
    </submittedName>
</protein>
<evidence type="ECO:0000313" key="2">
    <source>
        <dbReference type="Proteomes" id="UP001153331"/>
    </source>
</evidence>
<sequence length="1899" mass="208755">MAEEISWNALVANVLEWKDRLVNNSVQSWEEMSAQRWIRIIVLVGAYMLIRPYLLAHAERSRKKREAKEAAELGLDVETELSANDFRGGKKTGKGDEGLHISEQNTLASSETEFAPLSRFSLPCSLIRSGSRLDLTRSTRQPGIRRATGVPGSLPCLESYNHHGRSAWHTASQRLFALQCMLAILTMAPLSVIGALSALPFALAHMQMSSPSPLRDPHAIDRPDEPKDYNILSPLNADGSNFACKGYHLNTPLTTVATYPAGSKQTLRLRGSATHSGGSCQISLSCDKGDSFYVIQSIIGGCPLRDSYSFTIPSDIPAAKKCLLSWTWFNKIGNREMYMNCAVVDITNKRLSKRGSQVSAAKALSRYPEMFVANLANVNDCRTQETADVIFDNPGKRVAYGNGDNASMQPSFRRGQCTGKPSKNAGSKDSSSSNSGSGNGQWSKPAQSNSGSGNGQWSKPAQSQSGSDDCAIKNRDGQWHPECDNSRPYQPERQSVQQQQQQQQQKQQPQRPQQPKKPQPPKNYTPEKPKKKTPDTKVQHDLDAYLASLYGRDLAGRDAKPTASYIENYSHSKDHPAPHHPHSDMGNCKHKSTGYRHNSPDRIKDLGSYTKDGVEYSHQDSQYHEDLQSAHKRVNREERWTSYDKRTDGLRRPLPLHRGSDGAYYKQQISDQTPAEASEENSKAKIKQASTDASNEVSTDDPNQTSTKSSNMTSTEVLMQKPSQPAEQTPDDAPVQKSWSELSEAEKFEAFLRRMVELSTNMASLVKYAWYPPPSASSRVRESYTETVQPKHAIRGLARRDVVLSARSPAQVYPGPSVGSISAPGDATDAEDGFQQWFPNLVQGLVTKRQLVDPVTSKASAEAGDHVNFFDALATGFWKLFGDLFDDKAVPDTDVEVTPELPVPDPKDIPLVLGEPDLYSGKPDFPDFQIPDLNGDFISPPQIPAPEPPAPELLPGYEEGPNGPIWVGEGPDPLASDSSPDEPSIIITIEPIDNSSFTPTPSEEDSACIEPIPNLGFNSCLGGCNHTDEELAAHEVYLKEFAQKYLAFKECLKAQALNGVASSPSHGIWQSTDDSHDLPSEAEDASGRRPRPGTSLPLIPYPIPDNSTAELPTTVTSEATPEEILDTMLPANDTAPPRVDLLPYQNKTLGELVSEIMGNPDVLAPLADDVEEEEEEEPEATNALQEAVDEAEAGVTVPTDPVLLDPTTLDSVADAFSWFLGPGPVVTDDVPADKDESPIRLMAVMAENKSTCCVTRCSTLCSYISFVSDTQLNPSFTIPPGDKLPDFTTSIKRDMKAIWLLLAAALSSMASSSTTRPDPRAPPEEYMQAVATSIKDLASGQRTRDSRMSGASTSRLILEGVVENLRIYRLYRQDMAREVRLEEEKEKERRKHKGHVEQSRRDRSRKRDQKHKSHRRRSREGGRDAHRERGGHSRHRAADKGGEHRRRRRHPHRSAERHGDRNLEDRKKHQNQRNTPVPGDKPDSQHLMSGALPAAAAPLGPDGTPFGSIPAKAEGVGFISLAKSIYQHVKAEQDAGHRSKGFAEKHVDAALQKRREKKADKRASDEEPFIERQTHGRRENEGKDRSRQRKSGSDRRSRRSEYPTYVPNNAAEASRGGSAPTIRVQSSTPPKQAETTLTPAVATPSVIPIAPPLPPPPPAPLPPPTVISPPVNPARNALFASILSGVSLRKVHEEDGKEGNAAWHDEACIDDVHTKPPAYEQTAHSHDVEVLEHAQAVEEIERTQEEACTARTKTPLTAPQPRTKMPSNFQGELVAKLCSMKLKGRGDIATEADPSGSSTLRPRASHETWRSVFTEHDEDNRMPNRQFRHDLGDRLSTAVSPQPSTVPSQTELRRVETPGPDVFVNLSANIAQPGWESGPSWNFSNVPVDGNGGPSGDRT</sequence>
<dbReference type="Proteomes" id="UP001153331">
    <property type="component" value="Unassembled WGS sequence"/>
</dbReference>